<accession>A0A7I8JH18</accession>
<evidence type="ECO:0000259" key="2">
    <source>
        <dbReference type="Pfam" id="PF11331"/>
    </source>
</evidence>
<evidence type="ECO:0000313" key="4">
    <source>
        <dbReference type="Proteomes" id="UP001189122"/>
    </source>
</evidence>
<keyword evidence="4" id="KW-1185">Reference proteome</keyword>
<dbReference type="AlphaFoldDB" id="A0A7I8JH18"/>
<dbReference type="GO" id="GO:1900150">
    <property type="term" value="P:regulation of defense response to fungus"/>
    <property type="evidence" value="ECO:0007669"/>
    <property type="project" value="InterPro"/>
</dbReference>
<dbReference type="PANTHER" id="PTHR31105">
    <property type="entry name" value="EXTRA-LARGE G-PROTEIN-LIKE"/>
    <property type="match status" value="1"/>
</dbReference>
<feature type="compositionally biased region" description="Basic residues" evidence="1">
    <location>
        <begin position="16"/>
        <end position="25"/>
    </location>
</feature>
<gene>
    <name evidence="3" type="ORF">SI7747_12015626</name>
</gene>
<organism evidence="3">
    <name type="scientific">Spirodela intermedia</name>
    <name type="common">Intermediate duckweed</name>
    <dbReference type="NCBI Taxonomy" id="51605"/>
    <lineage>
        <taxon>Eukaryota</taxon>
        <taxon>Viridiplantae</taxon>
        <taxon>Streptophyta</taxon>
        <taxon>Embryophyta</taxon>
        <taxon>Tracheophyta</taxon>
        <taxon>Spermatophyta</taxon>
        <taxon>Magnoliopsida</taxon>
        <taxon>Liliopsida</taxon>
        <taxon>Araceae</taxon>
        <taxon>Lemnoideae</taxon>
        <taxon>Spirodela</taxon>
    </lineage>
</organism>
<feature type="region of interest" description="Disordered" evidence="1">
    <location>
        <begin position="15"/>
        <end position="40"/>
    </location>
</feature>
<reference evidence="3 4" key="1">
    <citation type="submission" date="2019-12" db="EMBL/GenBank/DDBJ databases">
        <authorList>
            <person name="Scholz U."/>
            <person name="Mascher M."/>
            <person name="Fiebig A."/>
        </authorList>
    </citation>
    <scope>NUCLEOTIDE SEQUENCE</scope>
</reference>
<dbReference type="EMBL" id="CACRZD030000012">
    <property type="protein sequence ID" value="CAA6669231.1"/>
    <property type="molecule type" value="Genomic_DNA"/>
</dbReference>
<dbReference type="InterPro" id="IPR040244">
    <property type="entry name" value="EDR4-like"/>
</dbReference>
<dbReference type="InterPro" id="IPR021480">
    <property type="entry name" value="Zinc_ribbon_12"/>
</dbReference>
<protein>
    <recommendedName>
        <fullName evidence="2">Probable zinc-ribbon domain-containing protein</fullName>
    </recommendedName>
</protein>
<dbReference type="PANTHER" id="PTHR31105:SF42">
    <property type="entry name" value="OS02G0258300 PROTEIN"/>
    <property type="match status" value="1"/>
</dbReference>
<sequence>MAAILGGRELLERHVSRQRHQRLHRQPSERRPVGPKRRHCRPVAGGAPFVVCSGCDELLQLPVDFLLAPGRRQLRCGSCSEVLAFWSRAGGHLLPAPSEPPQKSGATTTSNFSNGGEPEPTGSPWRRREGDTLHGLTMGYNPSGGVDDELRGGGSYGYGRSIPRARMDGLPHPGRPQGEASRDFSLSTFRLRNEIYI</sequence>
<name>A0A7I8JH18_SPIIN</name>
<dbReference type="EMBL" id="LR743599">
    <property type="protein sequence ID" value="CAA2629988.1"/>
    <property type="molecule type" value="Genomic_DNA"/>
</dbReference>
<proteinExistence type="predicted"/>
<dbReference type="Proteomes" id="UP001189122">
    <property type="component" value="Unassembled WGS sequence"/>
</dbReference>
<evidence type="ECO:0000256" key="1">
    <source>
        <dbReference type="SAM" id="MobiDB-lite"/>
    </source>
</evidence>
<evidence type="ECO:0000313" key="3">
    <source>
        <dbReference type="EMBL" id="CAA2629988.1"/>
    </source>
</evidence>
<feature type="compositionally biased region" description="Polar residues" evidence="1">
    <location>
        <begin position="104"/>
        <end position="114"/>
    </location>
</feature>
<dbReference type="Pfam" id="PF11331">
    <property type="entry name" value="Zn_ribbon_12"/>
    <property type="match status" value="1"/>
</dbReference>
<feature type="region of interest" description="Disordered" evidence="1">
    <location>
        <begin position="94"/>
        <end position="149"/>
    </location>
</feature>
<feature type="domain" description="Probable zinc-ribbon" evidence="2">
    <location>
        <begin position="44"/>
        <end position="85"/>
    </location>
</feature>